<keyword evidence="2 3" id="KW-0732">Signal</keyword>
<evidence type="ECO:0000256" key="2">
    <source>
        <dbReference type="ARBA" id="ARBA00022729"/>
    </source>
</evidence>
<organism evidence="4 5">
    <name type="scientific">Aquibaculum arenosum</name>
    <dbReference type="NCBI Taxonomy" id="3032591"/>
    <lineage>
        <taxon>Bacteria</taxon>
        <taxon>Pseudomonadati</taxon>
        <taxon>Pseudomonadota</taxon>
        <taxon>Alphaproteobacteria</taxon>
        <taxon>Rhodospirillales</taxon>
        <taxon>Rhodovibrionaceae</taxon>
        <taxon>Aquibaculum</taxon>
    </lineage>
</organism>
<name>A0ABT5YP16_9PROT</name>
<proteinExistence type="inferred from homology"/>
<keyword evidence="5" id="KW-1185">Reference proteome</keyword>
<dbReference type="Pfam" id="PF13343">
    <property type="entry name" value="SBP_bac_6"/>
    <property type="match status" value="1"/>
</dbReference>
<sequence>MTLSRRHLASTAALAGLVGGLAFLAMAPAAQAEGELNIYSARHYDSDAALFQDFTEQTGIEINLIEGSGEELVARILNEGANSPADIFITVDAGRLWRAEQEGIFQAVSSDTLEERIPDHLRHPEGLWYGFSTRARTLYYNPEIVDEPPSSYEDLADPRFEGLVCIRSSSNIYNLSLMASLIDVHGEEGATEWAEAVVNNFARDPQGGDTDQIKGVASGECGVAIANHYYYLRLVRSDDPDDQAVVEKAKLVWPNQDERGVHVNVSGAGVAANAPNPDAALAFLEYLTTDSAQTYFTEGNNEYPVVEGVLDNPVLEEFGVPKAHEINVSVYGENQPLAQMIFDRVGWR</sequence>
<dbReference type="RefSeq" id="WP_275823058.1">
    <property type="nucleotide sequence ID" value="NZ_JARHUD010000006.1"/>
</dbReference>
<dbReference type="Proteomes" id="UP001215503">
    <property type="component" value="Unassembled WGS sequence"/>
</dbReference>
<evidence type="ECO:0000313" key="4">
    <source>
        <dbReference type="EMBL" id="MDF2096536.1"/>
    </source>
</evidence>
<dbReference type="PANTHER" id="PTHR30006">
    <property type="entry name" value="THIAMINE-BINDING PERIPLASMIC PROTEIN-RELATED"/>
    <property type="match status" value="1"/>
</dbReference>
<feature type="chain" id="PRO_5047137764" evidence="3">
    <location>
        <begin position="33"/>
        <end position="348"/>
    </location>
</feature>
<protein>
    <submittedName>
        <fullName evidence="4">Fe(3+) ABC transporter substrate-binding protein</fullName>
    </submittedName>
</protein>
<evidence type="ECO:0000256" key="1">
    <source>
        <dbReference type="ARBA" id="ARBA00008520"/>
    </source>
</evidence>
<comment type="similarity">
    <text evidence="1">Belongs to the bacterial solute-binding protein 1 family.</text>
</comment>
<dbReference type="InterPro" id="IPR006311">
    <property type="entry name" value="TAT_signal"/>
</dbReference>
<comment type="caution">
    <text evidence="4">The sequence shown here is derived from an EMBL/GenBank/DDBJ whole genome shotgun (WGS) entry which is preliminary data.</text>
</comment>
<feature type="signal peptide" evidence="3">
    <location>
        <begin position="1"/>
        <end position="32"/>
    </location>
</feature>
<dbReference type="PIRSF" id="PIRSF002825">
    <property type="entry name" value="CfbpA"/>
    <property type="match status" value="1"/>
</dbReference>
<gene>
    <name evidence="4" type="ORF">P2G67_11160</name>
</gene>
<reference evidence="4 5" key="1">
    <citation type="submission" date="2023-03" db="EMBL/GenBank/DDBJ databases">
        <title>Fodinicurvata sp. CAU 1616 isolated from sea sendiment.</title>
        <authorList>
            <person name="Kim W."/>
        </authorList>
    </citation>
    <scope>NUCLEOTIDE SEQUENCE [LARGE SCALE GENOMIC DNA]</scope>
    <source>
        <strain evidence="4 5">CAU 1616</strain>
    </source>
</reference>
<evidence type="ECO:0000313" key="5">
    <source>
        <dbReference type="Proteomes" id="UP001215503"/>
    </source>
</evidence>
<dbReference type="EMBL" id="JARHUD010000006">
    <property type="protein sequence ID" value="MDF2096536.1"/>
    <property type="molecule type" value="Genomic_DNA"/>
</dbReference>
<dbReference type="PANTHER" id="PTHR30006:SF15">
    <property type="entry name" value="IRON-UTILIZATION PERIPLASMIC PROTEIN"/>
    <property type="match status" value="1"/>
</dbReference>
<dbReference type="PROSITE" id="PS51318">
    <property type="entry name" value="TAT"/>
    <property type="match status" value="1"/>
</dbReference>
<dbReference type="Gene3D" id="3.40.190.10">
    <property type="entry name" value="Periplasmic binding protein-like II"/>
    <property type="match status" value="2"/>
</dbReference>
<evidence type="ECO:0000256" key="3">
    <source>
        <dbReference type="SAM" id="SignalP"/>
    </source>
</evidence>
<dbReference type="CDD" id="cd13542">
    <property type="entry name" value="PBP2_FutA1_ilke"/>
    <property type="match status" value="1"/>
</dbReference>
<dbReference type="InterPro" id="IPR026045">
    <property type="entry name" value="Ferric-bd"/>
</dbReference>
<dbReference type="SUPFAM" id="SSF53850">
    <property type="entry name" value="Periplasmic binding protein-like II"/>
    <property type="match status" value="1"/>
</dbReference>
<accession>A0ABT5YP16</accession>